<feature type="region of interest" description="Disordered" evidence="4">
    <location>
        <begin position="103"/>
        <end position="123"/>
    </location>
</feature>
<keyword evidence="2 3" id="KW-0040">ANK repeat</keyword>
<accession>A0A9W4UD11</accession>
<dbReference type="Proteomes" id="UP001152607">
    <property type="component" value="Unassembled WGS sequence"/>
</dbReference>
<evidence type="ECO:0000313" key="5">
    <source>
        <dbReference type="EMBL" id="CAI6333760.1"/>
    </source>
</evidence>
<dbReference type="AlphaFoldDB" id="A0A9W4UD11"/>
<dbReference type="Gene3D" id="1.25.40.20">
    <property type="entry name" value="Ankyrin repeat-containing domain"/>
    <property type="match status" value="1"/>
</dbReference>
<dbReference type="OrthoDB" id="539213at2759"/>
<dbReference type="PROSITE" id="PS50297">
    <property type="entry name" value="ANK_REP_REGION"/>
    <property type="match status" value="1"/>
</dbReference>
<gene>
    <name evidence="5" type="ORF">PDIGIT_LOCUS6809</name>
</gene>
<reference evidence="5" key="1">
    <citation type="submission" date="2023-01" db="EMBL/GenBank/DDBJ databases">
        <authorList>
            <person name="Van Ghelder C."/>
            <person name="Rancurel C."/>
        </authorList>
    </citation>
    <scope>NUCLEOTIDE SEQUENCE</scope>
    <source>
        <strain evidence="5">CNCM I-4278</strain>
    </source>
</reference>
<evidence type="ECO:0000256" key="2">
    <source>
        <dbReference type="ARBA" id="ARBA00023043"/>
    </source>
</evidence>
<dbReference type="SMART" id="SM00248">
    <property type="entry name" value="ANK"/>
    <property type="match status" value="3"/>
</dbReference>
<keyword evidence="1" id="KW-0677">Repeat</keyword>
<dbReference type="PANTHER" id="PTHR24198:SF165">
    <property type="entry name" value="ANKYRIN REPEAT-CONTAINING PROTEIN-RELATED"/>
    <property type="match status" value="1"/>
</dbReference>
<feature type="repeat" description="ANK" evidence="3">
    <location>
        <begin position="396"/>
        <end position="428"/>
    </location>
</feature>
<protein>
    <submittedName>
        <fullName evidence="5">Uncharacterized protein</fullName>
    </submittedName>
</protein>
<dbReference type="Pfam" id="PF12796">
    <property type="entry name" value="Ank_2"/>
    <property type="match status" value="1"/>
</dbReference>
<evidence type="ECO:0000256" key="1">
    <source>
        <dbReference type="ARBA" id="ARBA00022737"/>
    </source>
</evidence>
<dbReference type="PROSITE" id="PS50088">
    <property type="entry name" value="ANK_REPEAT"/>
    <property type="match status" value="1"/>
</dbReference>
<dbReference type="PANTHER" id="PTHR24198">
    <property type="entry name" value="ANKYRIN REPEAT AND PROTEIN KINASE DOMAIN-CONTAINING PROTEIN"/>
    <property type="match status" value="1"/>
</dbReference>
<sequence>MRRSAILDRNSCNTAACHRSPSHLLLYPHPSSNTMSATTHQKTPAAAVSTQKKRKLALVKCERCRLDKQKCLPVERTWPEKCDRCTAKDFECSEGQRVHRKSKHSTITPSDQPVATNLSTSIPNSSSNDLLEKLRLRRDLMSYQDMFNMAMRCLKQLKTELISPFVNTYDDDGVDFEDIFSRTACGRFETFLDALESKIHNITLNLLTTNASPTSALSATIVQELIGQTTPRIAWQAECSICHGKEDQVYIPYLKATNHICGEYLLRLDRLAQHFNEREHWNDIENFEELLEDELFLIWDLMIKIKFKIKTDMKSIDLDKMMPDILQSFWCFVPTDMVRPMASIHMFITDCLGRTGLHQCLDTIQVPNDEDERLLSDMIWKNGAPDEALINEWDILGRTALHIACHNGWISIAQILIRNHADIMLRTVCGSLPLHYAASNGSVAICEMLLSSHSVFSTLAVSRLEDDNGGDPLYYAIVKKSWEVIRCFVKQHYPVALRHVSLAVVSDDIVLLQMLLKGSSAMYTELRDLLIGGRLVKNPAMWSLINSHYGYQYTDGPVWLPPSESY</sequence>
<proteinExistence type="predicted"/>
<dbReference type="SUPFAM" id="SSF48403">
    <property type="entry name" value="Ankyrin repeat"/>
    <property type="match status" value="1"/>
</dbReference>
<evidence type="ECO:0000256" key="4">
    <source>
        <dbReference type="SAM" id="MobiDB-lite"/>
    </source>
</evidence>
<dbReference type="EMBL" id="CAOQHR010000004">
    <property type="protein sequence ID" value="CAI6333760.1"/>
    <property type="molecule type" value="Genomic_DNA"/>
</dbReference>
<dbReference type="InterPro" id="IPR036770">
    <property type="entry name" value="Ankyrin_rpt-contain_sf"/>
</dbReference>
<organism evidence="5 6">
    <name type="scientific">Periconia digitata</name>
    <dbReference type="NCBI Taxonomy" id="1303443"/>
    <lineage>
        <taxon>Eukaryota</taxon>
        <taxon>Fungi</taxon>
        <taxon>Dikarya</taxon>
        <taxon>Ascomycota</taxon>
        <taxon>Pezizomycotina</taxon>
        <taxon>Dothideomycetes</taxon>
        <taxon>Pleosporomycetidae</taxon>
        <taxon>Pleosporales</taxon>
        <taxon>Massarineae</taxon>
        <taxon>Periconiaceae</taxon>
        <taxon>Periconia</taxon>
    </lineage>
</organism>
<keyword evidence="6" id="KW-1185">Reference proteome</keyword>
<comment type="caution">
    <text evidence="5">The sequence shown here is derived from an EMBL/GenBank/DDBJ whole genome shotgun (WGS) entry which is preliminary data.</text>
</comment>
<evidence type="ECO:0000313" key="6">
    <source>
        <dbReference type="Proteomes" id="UP001152607"/>
    </source>
</evidence>
<name>A0A9W4UD11_9PLEO</name>
<evidence type="ECO:0000256" key="3">
    <source>
        <dbReference type="PROSITE-ProRule" id="PRU00023"/>
    </source>
</evidence>
<dbReference type="InterPro" id="IPR002110">
    <property type="entry name" value="Ankyrin_rpt"/>
</dbReference>
<feature type="compositionally biased region" description="Polar residues" evidence="4">
    <location>
        <begin position="105"/>
        <end position="123"/>
    </location>
</feature>